<feature type="compositionally biased region" description="Low complexity" evidence="1">
    <location>
        <begin position="241"/>
        <end position="255"/>
    </location>
</feature>
<comment type="caution">
    <text evidence="3">The sequence shown here is derived from an EMBL/GenBank/DDBJ whole genome shotgun (WGS) entry which is preliminary data.</text>
</comment>
<feature type="compositionally biased region" description="Polar residues" evidence="1">
    <location>
        <begin position="203"/>
        <end position="213"/>
    </location>
</feature>
<dbReference type="Proteomes" id="UP001265746">
    <property type="component" value="Unassembled WGS sequence"/>
</dbReference>
<protein>
    <submittedName>
        <fullName evidence="3">Uncharacterized protein</fullName>
    </submittedName>
</protein>
<keyword evidence="2" id="KW-0812">Transmembrane</keyword>
<evidence type="ECO:0000313" key="3">
    <source>
        <dbReference type="EMBL" id="KAK2606583.1"/>
    </source>
</evidence>
<feature type="region of interest" description="Disordered" evidence="1">
    <location>
        <begin position="337"/>
        <end position="373"/>
    </location>
</feature>
<organism evidence="3 4">
    <name type="scientific">Phomopsis amygdali</name>
    <name type="common">Fusicoccum amygdali</name>
    <dbReference type="NCBI Taxonomy" id="1214568"/>
    <lineage>
        <taxon>Eukaryota</taxon>
        <taxon>Fungi</taxon>
        <taxon>Dikarya</taxon>
        <taxon>Ascomycota</taxon>
        <taxon>Pezizomycotina</taxon>
        <taxon>Sordariomycetes</taxon>
        <taxon>Sordariomycetidae</taxon>
        <taxon>Diaporthales</taxon>
        <taxon>Diaporthaceae</taxon>
        <taxon>Diaporthe</taxon>
    </lineage>
</organism>
<evidence type="ECO:0000256" key="2">
    <source>
        <dbReference type="SAM" id="Phobius"/>
    </source>
</evidence>
<keyword evidence="2" id="KW-0472">Membrane</keyword>
<dbReference type="EMBL" id="JAUJFL010000003">
    <property type="protein sequence ID" value="KAK2606583.1"/>
    <property type="molecule type" value="Genomic_DNA"/>
</dbReference>
<accession>A0AAD9SFX4</accession>
<proteinExistence type="predicted"/>
<feature type="compositionally biased region" description="Polar residues" evidence="1">
    <location>
        <begin position="274"/>
        <end position="286"/>
    </location>
</feature>
<sequence length="373" mass="40126">MARTMFYVFIGFIAARMPLPTQGIILGILIGIILYDLRDPSIEFDEDQEPPIAASECFEGLEEVNVTPSPPRPPLRRRLCFVLGPKGMTLEPIPAASASDSFSAPQSEELVTVGGAEAPAPSIEEETALQYFEERACERKNSVSSPEYSILASTAGLIPTKLKDRFEVGTDDEEGTVKLILRNIKMRDEGVRVEVSYSQLSDLKKTTPATSQAPDPRPEPSATTDVHGVQSAVSSSPYVPATPSCSSSCASTTPSFSGMQSSTPRPTPCGDVTGITTPDKQSNQIAPSRPSVLPTSGRAGSFLEEIDEKLLAVPADAVSRRLLRDGRAILHRNRRLPRNSSFVAGMSAHQAGSTESGQDSRRARTGYPSELME</sequence>
<dbReference type="AlphaFoldDB" id="A0AAD9SFX4"/>
<keyword evidence="2" id="KW-1133">Transmembrane helix</keyword>
<evidence type="ECO:0000256" key="1">
    <source>
        <dbReference type="SAM" id="MobiDB-lite"/>
    </source>
</evidence>
<evidence type="ECO:0000313" key="4">
    <source>
        <dbReference type="Proteomes" id="UP001265746"/>
    </source>
</evidence>
<feature type="region of interest" description="Disordered" evidence="1">
    <location>
        <begin position="203"/>
        <end position="296"/>
    </location>
</feature>
<feature type="transmembrane region" description="Helical" evidence="2">
    <location>
        <begin position="6"/>
        <end position="35"/>
    </location>
</feature>
<gene>
    <name evidence="3" type="ORF">N8I77_005321</name>
</gene>
<reference evidence="3" key="1">
    <citation type="submission" date="2023-06" db="EMBL/GenBank/DDBJ databases">
        <authorList>
            <person name="Noh H."/>
        </authorList>
    </citation>
    <scope>NUCLEOTIDE SEQUENCE</scope>
    <source>
        <strain evidence="3">DUCC20226</strain>
    </source>
</reference>
<name>A0AAD9SFX4_PHOAM</name>
<keyword evidence="4" id="KW-1185">Reference proteome</keyword>